<dbReference type="GO" id="GO:0004674">
    <property type="term" value="F:protein serine/threonine kinase activity"/>
    <property type="evidence" value="ECO:0007669"/>
    <property type="project" value="InterPro"/>
</dbReference>
<evidence type="ECO:0000313" key="14">
    <source>
        <dbReference type="Proteomes" id="UP000472262"/>
    </source>
</evidence>
<dbReference type="PANTHER" id="PTHR23182:SF3">
    <property type="entry name" value="BREAKPOINT CLUSTER REGION PROTEIN"/>
    <property type="match status" value="1"/>
</dbReference>
<dbReference type="GO" id="GO:0016020">
    <property type="term" value="C:membrane"/>
    <property type="evidence" value="ECO:0007669"/>
    <property type="project" value="TreeGrafter"/>
</dbReference>
<dbReference type="PROSITE" id="PS50238">
    <property type="entry name" value="RHOGAP"/>
    <property type="match status" value="1"/>
</dbReference>
<dbReference type="Pfam" id="PF00620">
    <property type="entry name" value="RhoGAP"/>
    <property type="match status" value="1"/>
</dbReference>
<feature type="domain" description="DH" evidence="11">
    <location>
        <begin position="362"/>
        <end position="555"/>
    </location>
</feature>
<dbReference type="InterPro" id="IPR001849">
    <property type="entry name" value="PH_domain"/>
</dbReference>
<dbReference type="AlphaFoldDB" id="A0A672S2G4"/>
<dbReference type="Gene3D" id="4.10.280.30">
    <property type="entry name" value="Bcr-Abl oncoprotein oligomerisation domain"/>
    <property type="match status" value="1"/>
</dbReference>
<dbReference type="Gene3D" id="2.60.40.150">
    <property type="entry name" value="C2 domain"/>
    <property type="match status" value="1"/>
</dbReference>
<feature type="domain" description="Rho-GAP" evidence="12">
    <location>
        <begin position="913"/>
        <end position="1107"/>
    </location>
</feature>
<dbReference type="Gene3D" id="1.20.900.10">
    <property type="entry name" value="Dbl homology (DH) domain"/>
    <property type="match status" value="1"/>
</dbReference>
<dbReference type="PROSITE" id="PS50010">
    <property type="entry name" value="DH_2"/>
    <property type="match status" value="1"/>
</dbReference>
<dbReference type="GO" id="GO:0005085">
    <property type="term" value="F:guanyl-nucleotide exchange factor activity"/>
    <property type="evidence" value="ECO:0007669"/>
    <property type="project" value="UniProtKB-KW"/>
</dbReference>
<keyword evidence="4" id="KW-0597">Phosphoprotein</keyword>
<dbReference type="FunFam" id="1.10.555.10:FF:000004">
    <property type="entry name" value="active breakpoint cluster region-related protein-like"/>
    <property type="match status" value="1"/>
</dbReference>
<dbReference type="GO" id="GO:0035556">
    <property type="term" value="P:intracellular signal transduction"/>
    <property type="evidence" value="ECO:0007669"/>
    <property type="project" value="InterPro"/>
</dbReference>
<feature type="domain" description="PH" evidence="9">
    <location>
        <begin position="572"/>
        <end position="729"/>
    </location>
</feature>
<dbReference type="InterPro" id="IPR000198">
    <property type="entry name" value="RhoGAP_dom"/>
</dbReference>
<gene>
    <name evidence="13" type="primary">si:dkey-91m11.5</name>
</gene>
<dbReference type="GO" id="GO:0005096">
    <property type="term" value="F:GTPase activator activity"/>
    <property type="evidence" value="ECO:0007669"/>
    <property type="project" value="UniProtKB-KW"/>
</dbReference>
<organism evidence="13 14">
    <name type="scientific">Sinocyclocheilus grahami</name>
    <name type="common">Dianchi golden-line fish</name>
    <name type="synonym">Barbus grahami</name>
    <dbReference type="NCBI Taxonomy" id="75366"/>
    <lineage>
        <taxon>Eukaryota</taxon>
        <taxon>Metazoa</taxon>
        <taxon>Chordata</taxon>
        <taxon>Craniata</taxon>
        <taxon>Vertebrata</taxon>
        <taxon>Euteleostomi</taxon>
        <taxon>Actinopterygii</taxon>
        <taxon>Neopterygii</taxon>
        <taxon>Teleostei</taxon>
        <taxon>Ostariophysi</taxon>
        <taxon>Cypriniformes</taxon>
        <taxon>Cyprinidae</taxon>
        <taxon>Cyprininae</taxon>
        <taxon>Sinocyclocheilus</taxon>
    </lineage>
</organism>
<feature type="compositionally biased region" description="Polar residues" evidence="8">
    <location>
        <begin position="254"/>
        <end position="267"/>
    </location>
</feature>
<dbReference type="SUPFAM" id="SSF69036">
    <property type="entry name" value="Bcr-Abl oncoprotein oligomerization domain"/>
    <property type="match status" value="1"/>
</dbReference>
<feature type="region of interest" description="Disordered" evidence="8">
    <location>
        <begin position="204"/>
        <end position="281"/>
    </location>
</feature>
<dbReference type="SUPFAM" id="SSF48350">
    <property type="entry name" value="GTPase activation domain, GAP"/>
    <property type="match status" value="1"/>
</dbReference>
<dbReference type="Gene3D" id="1.10.555.10">
    <property type="entry name" value="Rho GTPase activation protein"/>
    <property type="match status" value="1"/>
</dbReference>
<evidence type="ECO:0000259" key="12">
    <source>
        <dbReference type="PROSITE" id="PS50238"/>
    </source>
</evidence>
<dbReference type="Ensembl" id="ENSSGRT00000101765.1">
    <property type="protein sequence ID" value="ENSSGRP00000095635.1"/>
    <property type="gene ID" value="ENSSGRG00000047592.1"/>
</dbReference>
<dbReference type="SMART" id="SM00233">
    <property type="entry name" value="PH"/>
    <property type="match status" value="1"/>
</dbReference>
<dbReference type="InterPro" id="IPR001331">
    <property type="entry name" value="GDS_CDC24_CS"/>
</dbReference>
<reference evidence="13" key="1">
    <citation type="submission" date="2025-08" db="UniProtKB">
        <authorList>
            <consortium name="Ensembl"/>
        </authorList>
    </citation>
    <scope>IDENTIFICATION</scope>
</reference>
<evidence type="ECO:0000259" key="10">
    <source>
        <dbReference type="PROSITE" id="PS50004"/>
    </source>
</evidence>
<keyword evidence="6" id="KW-0770">Synapse</keyword>
<sequence length="1130" mass="128503">MVEPVGFVEAWKAQFPDSDPPEMSLNSVGDIEPELEKCRNSIRHLEMEVNKERFRMIYLQTLLAKERRSHDSQRWGFSRVSQGERKPKNGDGEVDGMSPYKRRSVEAPLRPIAGRGLAHHETDVVPESPPKEKVTTGLGVMERKRSLHSVPGNLSTAFGDIRKPERSHERAMDSGYNCEYEEPDLNPGFVKDKDLHLTWPRRSYSPGSFEDGYTPDCSSNENLTSSEEDFSSGQSSHVSPSPTAYRMYREKSRSPSQHSQQSFESGSPPTPQSQKRLKQQLALSNANVVGVRKIWPADGAYVYDGDRGEDHRMQPDVASYTDDSLSSLRLHTKGRIIREPPSSGSLESTKSSELDVEKGLEMRKWVLSGILASEEAYLSHLEALLLPMKPLKAAATTSQPMLTLQQIETIFFKVPELHEIHKDFYDGLLPRVQQWSHHQCVGDLFQKLASQLGVYRAFVDNYKVAVETAEKCCQANSQFAEISENLKVRSAKEGKDQNDKNSLETLLYKPVDRVTRSTLVLHDLLKHTPSSHPDHPLLQDALRISQNFLSSINEEITPRRQSMTVKKGENRQLLRDQFMVELVEGARKLRHVFLFTDLLLCAKLKKQTGGQGQQYDCKWYIPLADVTFQTIDESESSPVSQIPEEEIDAMKVKISQIKNEIQREKRVCKRGKVLDRLRKKLCEQESLLLLISPCMAFRVSNRNGKGYTFLISSDYEREEWREIIREQQKKCFKSFSLTSLELQMLTNSCVKLQTVHNVPLTINKEDDESMGLYGFLNVIVHSATGLKQSLNLYCTLEVDSFGYFVNKAKTRVYRDTTEPNWNEEFEIELEGSQTLRLLCYSKVKQCRDDGENMDRIMAKGQIQLDPPSLQGKDWQRTVISMNGIEVKLSMRFTSREFSLKRMPSRKQSGVFGVKIGAVTKREHSKVPLIVRQCVEEIERRGMEELGIYRVSGVATDIQALKAAFDANNKDVSVMMSEMDVNAIAGTLKLYFRELPEPLFTDELYANFTEGIALSDSVAKESCMLNLLLSLPEPNLLTFLFLLDHLKRVAENESVNKMSFHNLATVFGPTLLRPSEKDSKIPANPTQPISMSDSWSLEVMSQVQILLYFLQLEAIPTPDSKRQSMLFSTEV</sequence>
<evidence type="ECO:0000256" key="7">
    <source>
        <dbReference type="ARBA" id="ARBA00023273"/>
    </source>
</evidence>
<evidence type="ECO:0000259" key="9">
    <source>
        <dbReference type="PROSITE" id="PS50003"/>
    </source>
</evidence>
<dbReference type="Gene3D" id="2.30.29.30">
    <property type="entry name" value="Pleckstrin-homology domain (PH domain)/Phosphotyrosine-binding domain (PTB)"/>
    <property type="match status" value="1"/>
</dbReference>
<dbReference type="InterPro" id="IPR036481">
    <property type="entry name" value="Bcr-Abl_oncoprot_oligo_sf"/>
</dbReference>
<evidence type="ECO:0000256" key="2">
    <source>
        <dbReference type="ARBA" id="ARBA00004552"/>
    </source>
</evidence>
<feature type="compositionally biased region" description="Low complexity" evidence="8">
    <location>
        <begin position="231"/>
        <end position="241"/>
    </location>
</feature>
<keyword evidence="14" id="KW-1185">Reference proteome</keyword>
<dbReference type="Pfam" id="PF09036">
    <property type="entry name" value="Bcr-Abl_Oligo"/>
    <property type="match status" value="1"/>
</dbReference>
<dbReference type="PANTHER" id="PTHR23182">
    <property type="entry name" value="BREAKPOINT CLUSTER REGION PROTEIN BCR"/>
    <property type="match status" value="1"/>
</dbReference>
<keyword evidence="7" id="KW-0966">Cell projection</keyword>
<dbReference type="InterPro" id="IPR011993">
    <property type="entry name" value="PH-like_dom_sf"/>
</dbReference>
<evidence type="ECO:0000256" key="3">
    <source>
        <dbReference type="ARBA" id="ARBA00022468"/>
    </source>
</evidence>
<dbReference type="InterPro" id="IPR035892">
    <property type="entry name" value="C2_domain_sf"/>
</dbReference>
<dbReference type="Proteomes" id="UP000472262">
    <property type="component" value="Unassembled WGS sequence"/>
</dbReference>
<dbReference type="SUPFAM" id="SSF48065">
    <property type="entry name" value="DBL homology domain (DH-domain)"/>
    <property type="match status" value="1"/>
</dbReference>
<name>A0A672S2G4_SINGR</name>
<dbReference type="SMART" id="SM00325">
    <property type="entry name" value="RhoGEF"/>
    <property type="match status" value="1"/>
</dbReference>
<dbReference type="Pfam" id="PF00621">
    <property type="entry name" value="RhoGEF"/>
    <property type="match status" value="1"/>
</dbReference>
<evidence type="ECO:0000313" key="13">
    <source>
        <dbReference type="Ensembl" id="ENSSGRP00000095635.1"/>
    </source>
</evidence>
<dbReference type="InterPro" id="IPR035899">
    <property type="entry name" value="DBL_dom_sf"/>
</dbReference>
<keyword evidence="5" id="KW-0344">Guanine-nucleotide releasing factor</keyword>
<dbReference type="Pfam" id="PF00168">
    <property type="entry name" value="C2"/>
    <property type="match status" value="1"/>
</dbReference>
<dbReference type="CDD" id="cd04387">
    <property type="entry name" value="RhoGAP_Bcr"/>
    <property type="match status" value="1"/>
</dbReference>
<dbReference type="InterPro" id="IPR037769">
    <property type="entry name" value="Abr/Bcr"/>
</dbReference>
<dbReference type="InterPro" id="IPR000008">
    <property type="entry name" value="C2_dom"/>
</dbReference>
<dbReference type="InterPro" id="IPR008936">
    <property type="entry name" value="Rho_GTPase_activation_prot"/>
</dbReference>
<dbReference type="CDD" id="cd00160">
    <property type="entry name" value="RhoGEF"/>
    <property type="match status" value="1"/>
</dbReference>
<dbReference type="InterPro" id="IPR015123">
    <property type="entry name" value="Bcr-Abl_oncoprot_oligo"/>
</dbReference>
<dbReference type="PROSITE" id="PS00741">
    <property type="entry name" value="DH_1"/>
    <property type="match status" value="1"/>
</dbReference>
<evidence type="ECO:0000259" key="11">
    <source>
        <dbReference type="PROSITE" id="PS50010"/>
    </source>
</evidence>
<keyword evidence="3" id="KW-0343">GTPase activation</keyword>
<dbReference type="GO" id="GO:0043197">
    <property type="term" value="C:dendritic spine"/>
    <property type="evidence" value="ECO:0007669"/>
    <property type="project" value="UniProtKB-SubCell"/>
</dbReference>
<dbReference type="GO" id="GO:0030424">
    <property type="term" value="C:axon"/>
    <property type="evidence" value="ECO:0007669"/>
    <property type="project" value="UniProtKB-SubCell"/>
</dbReference>
<dbReference type="Pfam" id="PF19057">
    <property type="entry name" value="PH_19"/>
    <property type="match status" value="1"/>
</dbReference>
<feature type="region of interest" description="Disordered" evidence="8">
    <location>
        <begin position="70"/>
        <end position="103"/>
    </location>
</feature>
<feature type="compositionally biased region" description="Basic and acidic residues" evidence="8">
    <location>
        <begin position="82"/>
        <end position="91"/>
    </location>
</feature>
<dbReference type="SUPFAM" id="SSF49562">
    <property type="entry name" value="C2 domain (Calcium/lipid-binding domain, CaLB)"/>
    <property type="match status" value="1"/>
</dbReference>
<dbReference type="FunFam" id="1.20.900.10:FF:000014">
    <property type="entry name" value="active breakpoint cluster region-related protein isoform X2"/>
    <property type="match status" value="1"/>
</dbReference>
<evidence type="ECO:0000256" key="5">
    <source>
        <dbReference type="ARBA" id="ARBA00022658"/>
    </source>
</evidence>
<dbReference type="SMART" id="SM00324">
    <property type="entry name" value="RhoGAP"/>
    <property type="match status" value="1"/>
</dbReference>
<dbReference type="FunFam" id="2.60.40.150:FF:000057">
    <property type="entry name" value="active breakpoint cluster region-related protein isoform X1"/>
    <property type="match status" value="1"/>
</dbReference>
<accession>A0A672S2G4</accession>
<dbReference type="CDD" id="cd08686">
    <property type="entry name" value="C2_ABR"/>
    <property type="match status" value="1"/>
</dbReference>
<proteinExistence type="predicted"/>
<evidence type="ECO:0000256" key="1">
    <source>
        <dbReference type="ARBA" id="ARBA00004489"/>
    </source>
</evidence>
<reference evidence="13" key="2">
    <citation type="submission" date="2025-09" db="UniProtKB">
        <authorList>
            <consortium name="Ensembl"/>
        </authorList>
    </citation>
    <scope>IDENTIFICATION</scope>
</reference>
<dbReference type="InterPro" id="IPR000219">
    <property type="entry name" value="DH_dom"/>
</dbReference>
<dbReference type="SUPFAM" id="SSF50729">
    <property type="entry name" value="PH domain-like"/>
    <property type="match status" value="1"/>
</dbReference>
<comment type="subcellular location">
    <subcellularLocation>
        <location evidence="1">Cell projection</location>
        <location evidence="1">Axon</location>
    </subcellularLocation>
    <subcellularLocation>
        <location evidence="2">Cell projection</location>
        <location evidence="2">Dendritic spine</location>
    </subcellularLocation>
</comment>
<feature type="domain" description="C2" evidence="10">
    <location>
        <begin position="756"/>
        <end position="879"/>
    </location>
</feature>
<dbReference type="PROSITE" id="PS50003">
    <property type="entry name" value="PH_DOMAIN"/>
    <property type="match status" value="1"/>
</dbReference>
<dbReference type="SMART" id="SM00239">
    <property type="entry name" value="C2"/>
    <property type="match status" value="1"/>
</dbReference>
<protein>
    <submittedName>
        <fullName evidence="13">Breakpoint cluster region protein-like</fullName>
    </submittedName>
</protein>
<evidence type="ECO:0000256" key="8">
    <source>
        <dbReference type="SAM" id="MobiDB-lite"/>
    </source>
</evidence>
<evidence type="ECO:0000256" key="4">
    <source>
        <dbReference type="ARBA" id="ARBA00022553"/>
    </source>
</evidence>
<dbReference type="PROSITE" id="PS50004">
    <property type="entry name" value="C2"/>
    <property type="match status" value="1"/>
</dbReference>
<evidence type="ECO:0000256" key="6">
    <source>
        <dbReference type="ARBA" id="ARBA00023018"/>
    </source>
</evidence>